<proteinExistence type="predicted"/>
<reference evidence="3 4" key="1">
    <citation type="submission" date="2021-05" db="EMBL/GenBank/DDBJ databases">
        <title>Genome Assembly of Synthetic Allotetraploid Brassica napus Reveals Homoeologous Exchanges between Subgenomes.</title>
        <authorList>
            <person name="Davis J.T."/>
        </authorList>
    </citation>
    <scope>NUCLEOTIDE SEQUENCE [LARGE SCALE GENOMIC DNA]</scope>
    <source>
        <strain evidence="4">cv. Da-Ae</strain>
        <tissue evidence="3">Seedling</tissue>
    </source>
</reference>
<dbReference type="Gene3D" id="3.40.50.1010">
    <property type="entry name" value="5'-nuclease"/>
    <property type="match status" value="1"/>
</dbReference>
<feature type="compositionally biased region" description="Polar residues" evidence="1">
    <location>
        <begin position="220"/>
        <end position="233"/>
    </location>
</feature>
<dbReference type="PANTHER" id="PTHR22593:SF8">
    <property type="entry name" value="FHA DOMAIN-CONTAINING PROTEIN PS1"/>
    <property type="match status" value="1"/>
</dbReference>
<dbReference type="InterPro" id="IPR000253">
    <property type="entry name" value="FHA_dom"/>
</dbReference>
<feature type="compositionally biased region" description="Polar residues" evidence="1">
    <location>
        <begin position="903"/>
        <end position="922"/>
    </location>
</feature>
<dbReference type="PROSITE" id="PS50006">
    <property type="entry name" value="FHA_DOMAIN"/>
    <property type="match status" value="1"/>
</dbReference>
<gene>
    <name evidence="3" type="ORF">HID58_087844</name>
</gene>
<dbReference type="InterPro" id="IPR002716">
    <property type="entry name" value="PIN_dom"/>
</dbReference>
<dbReference type="CDD" id="cd09880">
    <property type="entry name" value="PIN_Smg5-6-like"/>
    <property type="match status" value="1"/>
</dbReference>
<name>A0ABQ7XUH2_BRANA</name>
<dbReference type="SMART" id="SM00240">
    <property type="entry name" value="FHA"/>
    <property type="match status" value="1"/>
</dbReference>
<feature type="compositionally biased region" description="Basic and acidic residues" evidence="1">
    <location>
        <begin position="169"/>
        <end position="179"/>
    </location>
</feature>
<dbReference type="Proteomes" id="UP000824890">
    <property type="component" value="Unassembled WGS sequence"/>
</dbReference>
<sequence length="1412" mass="155987">MKEVEEEEAMENQRAPEKTIPVFTVLKNGAILKNIFVVNNSSPDFSSPEAEEILLVGRHPDCDILLTHPSISRFHLQIRSLPSRQKLFVTDLSSVHGTWVADQKVEPDACVEVKEGDVIRIGGSTRIYRLHWIPLSRAYDSDNPFVPPSTPMEQDEEPEAENLVVARQSGDDGDGHLDVTSEGSGSSVVPSEDDEDTTRAVLLPVAPPSVSSIPRDSVNTEKLQSSEDLQTSSRWELDVEEAAAEMPISSCASSKPQSGSCPEALACYEPEVPAEADEWDVRGDGCLLLDVMPEMIESSVLNREDDPYLAAKETSSLQLQRDSTETEDLQLTDVVQASPKLTVIIMEANTENSSSCSSLRKAQIDGVFEDSDCASFELAAEVETLSLCQEVCGENQMVAFQLLSLPRCVILLLLQSLADSGDDGDGHLDVTSEGSGSSVPSEDDEDTTREVLLPVAPPRVSSLPKDSANTEKLQSNEDLQTSSKLELDVEEAAVEMPITSCGSSKPQSDSYPEALACYEPEVPEEADEWDARGNGGLLLDVMPEMIESSVPYGEDDPYLAAKETSSLQLQRDSTETEDLQLTYVVQASPELTVIIMEANTENSSICSSLRKAQSDGVFEDSGCAPFELAAEAKTLSLCQEVCGENECDTKQVMEIYAEPLTEAENQIHIDNGEIDVSPSSSSQSDRLIEILTENGISDDALSQMNSSRSGKSASVPLLEAPGCSAFELAAEVEIMSPRQEVSEEICFVTEKIQEASAEPLTKVDIQSHEEDGVTEVFRQVIEVSSSPQIQPKLIGDARGHLDSEVAIEADSQNLHTKSNRELRISSSEVSIVSDCLFADKTVDIRSLWSSRQLLPESELGDPSEILSEVNLAGDQNKISAISRETEQMFDDGRISCHSEEQRQSGTQRFSLTPNQESKTEMSFGSGRSEESYSLSEIEGKGYTDKEDTKPTQKLPSDYTGSQENQSPQTLAVRYDVLSEMDSSRSSSRRLSTNNIWSRRGKAASVLQVRTNKSEGKQKQIGKPKAQLQRKHALSDKPSYLKLEPEIFTPDKENLTPNSHMLKRLREVGEIKDTKGSSSKAMRKQFFDNQVEQNVMVEQKQDVHCMSSNSKVAHEPVAQKKKAERAPFQHLLDKSSSQSQSYTEASSTAAARNNISWGLRSSSNLSDGKKKMKRTIVLDTSSLLNKESRKPLHLLQGLKGTHMVVPRTVLRELNEMKRGRCLLFSRTAEMASSALDWIQECKVSTKWWIQVQSPSEETKATAPTPPVTSQSNGYSFPFSLDWNSYAPEIDSPTSEDQVLECALIHRNRNRDVQLVLLSNDVTLKIKAMAEGVMCETAHEFYESLKNPYSERFMWPESLPRGRTWSHEDDTVLRERYDNRKLTFNGGRRGEIDATAAKGLKLILLYNSQYGHIH</sequence>
<feature type="region of interest" description="Disordered" evidence="1">
    <location>
        <begin position="424"/>
        <end position="483"/>
    </location>
</feature>
<feature type="domain" description="FHA" evidence="2">
    <location>
        <begin position="54"/>
        <end position="105"/>
    </location>
</feature>
<organism evidence="3 4">
    <name type="scientific">Brassica napus</name>
    <name type="common">Rape</name>
    <dbReference type="NCBI Taxonomy" id="3708"/>
    <lineage>
        <taxon>Eukaryota</taxon>
        <taxon>Viridiplantae</taxon>
        <taxon>Streptophyta</taxon>
        <taxon>Embryophyta</taxon>
        <taxon>Tracheophyta</taxon>
        <taxon>Spermatophyta</taxon>
        <taxon>Magnoliopsida</taxon>
        <taxon>eudicotyledons</taxon>
        <taxon>Gunneridae</taxon>
        <taxon>Pentapetalae</taxon>
        <taxon>rosids</taxon>
        <taxon>malvids</taxon>
        <taxon>Brassicales</taxon>
        <taxon>Brassicaceae</taxon>
        <taxon>Brassiceae</taxon>
        <taxon>Brassica</taxon>
    </lineage>
</organism>
<evidence type="ECO:0000259" key="2">
    <source>
        <dbReference type="PROSITE" id="PS50006"/>
    </source>
</evidence>
<evidence type="ECO:0000256" key="1">
    <source>
        <dbReference type="SAM" id="MobiDB-lite"/>
    </source>
</evidence>
<feature type="compositionally biased region" description="Polar residues" evidence="1">
    <location>
        <begin position="470"/>
        <end position="483"/>
    </location>
</feature>
<dbReference type="EMBL" id="JAGKQM010000019">
    <property type="protein sequence ID" value="KAH0859583.1"/>
    <property type="molecule type" value="Genomic_DNA"/>
</dbReference>
<feature type="region of interest" description="Disordered" evidence="1">
    <location>
        <begin position="897"/>
        <end position="968"/>
    </location>
</feature>
<dbReference type="InterPro" id="IPR008984">
    <property type="entry name" value="SMAD_FHA_dom_sf"/>
</dbReference>
<evidence type="ECO:0000313" key="3">
    <source>
        <dbReference type="EMBL" id="KAH0859583.1"/>
    </source>
</evidence>
<feature type="compositionally biased region" description="Polar residues" evidence="1">
    <location>
        <begin position="951"/>
        <end position="968"/>
    </location>
</feature>
<dbReference type="CDD" id="cd22691">
    <property type="entry name" value="FHA_PS1-like"/>
    <property type="match status" value="1"/>
</dbReference>
<dbReference type="SUPFAM" id="SSF49879">
    <property type="entry name" value="SMAD/FHA domain"/>
    <property type="match status" value="1"/>
</dbReference>
<dbReference type="Gene3D" id="2.60.200.20">
    <property type="match status" value="1"/>
</dbReference>
<feature type="compositionally biased region" description="Low complexity" evidence="1">
    <location>
        <begin position="180"/>
        <end position="190"/>
    </location>
</feature>
<feature type="compositionally biased region" description="Basic and acidic residues" evidence="1">
    <location>
        <begin position="937"/>
        <end position="950"/>
    </location>
</feature>
<dbReference type="PANTHER" id="PTHR22593">
    <property type="entry name" value="TRANSMEMBRANE PROTEIN 18"/>
    <property type="match status" value="1"/>
</dbReference>
<feature type="region of interest" description="Disordered" evidence="1">
    <location>
        <begin position="168"/>
        <end position="233"/>
    </location>
</feature>
<dbReference type="Pfam" id="PF00498">
    <property type="entry name" value="FHA"/>
    <property type="match status" value="1"/>
</dbReference>
<dbReference type="Pfam" id="PF13638">
    <property type="entry name" value="PIN_4"/>
    <property type="match status" value="1"/>
</dbReference>
<comment type="caution">
    <text evidence="3">The sequence shown here is derived from an EMBL/GenBank/DDBJ whole genome shotgun (WGS) entry which is preliminary data.</text>
</comment>
<protein>
    <recommendedName>
        <fullName evidence="2">FHA domain-containing protein</fullName>
    </recommendedName>
</protein>
<evidence type="ECO:0000313" key="4">
    <source>
        <dbReference type="Proteomes" id="UP000824890"/>
    </source>
</evidence>
<accession>A0ABQ7XUH2</accession>
<keyword evidence="4" id="KW-1185">Reference proteome</keyword>